<sequence length="344" mass="36562">MPAELPRSSAGAAALVELGAEYDVPAARLLAGTGLTVEVLADPTGEISPAAELALIRNLLAACGDVPGLGLIAGSRYHVGRFGIWGFALLTSPTIRAAMGIAVRFFELSYTFSEIRLGDSADGTSLEFDDSRVPGDVRAFLIERDIASALRIQQDILAEPLPLVRVELAIPEPPDADLYTRALGVRPEFGAERNLVVVPTELLDRALPQANPLVTAATQEQCAALLRTRHERVGVAGQVRQVLLSNPPGAIQQEGAATALRLSSRTLHRRLAEEGTTFRELATETTVLLAQEMLGAGLTVDDVASRVGYGSAPAFTVAFKKATGTTPGAWARSMRRRPLTPVDR</sequence>
<keyword evidence="1" id="KW-0805">Transcription regulation</keyword>
<evidence type="ECO:0000313" key="6">
    <source>
        <dbReference type="Proteomes" id="UP000295453"/>
    </source>
</evidence>
<name>A0A4R1CDY6_9ACTN</name>
<keyword evidence="3" id="KW-0804">Transcription</keyword>
<dbReference type="Pfam" id="PF12833">
    <property type="entry name" value="HTH_18"/>
    <property type="match status" value="1"/>
</dbReference>
<dbReference type="InterPro" id="IPR032687">
    <property type="entry name" value="AraC-type_N"/>
</dbReference>
<dbReference type="PROSITE" id="PS01124">
    <property type="entry name" value="HTH_ARAC_FAMILY_2"/>
    <property type="match status" value="1"/>
</dbReference>
<dbReference type="AlphaFoldDB" id="A0A4R1CDY6"/>
<dbReference type="Proteomes" id="UP000295453">
    <property type="component" value="Unassembled WGS sequence"/>
</dbReference>
<protein>
    <submittedName>
        <fullName evidence="5">AraC family transcriptional regulator</fullName>
    </submittedName>
</protein>
<keyword evidence="2" id="KW-0238">DNA-binding</keyword>
<evidence type="ECO:0000256" key="2">
    <source>
        <dbReference type="ARBA" id="ARBA00023125"/>
    </source>
</evidence>
<evidence type="ECO:0000313" key="5">
    <source>
        <dbReference type="EMBL" id="TCJ28288.1"/>
    </source>
</evidence>
<accession>A0A4R1CDY6</accession>
<dbReference type="OrthoDB" id="5241536at2"/>
<dbReference type="GO" id="GO:0003700">
    <property type="term" value="F:DNA-binding transcription factor activity"/>
    <property type="evidence" value="ECO:0007669"/>
    <property type="project" value="InterPro"/>
</dbReference>
<dbReference type="InterPro" id="IPR009057">
    <property type="entry name" value="Homeodomain-like_sf"/>
</dbReference>
<feature type="domain" description="HTH araC/xylS-type" evidence="4">
    <location>
        <begin position="237"/>
        <end position="333"/>
    </location>
</feature>
<evidence type="ECO:0000256" key="3">
    <source>
        <dbReference type="ARBA" id="ARBA00023163"/>
    </source>
</evidence>
<dbReference type="PANTHER" id="PTHR47894:SF1">
    <property type="entry name" value="HTH-TYPE TRANSCRIPTIONAL REGULATOR VQSM"/>
    <property type="match status" value="1"/>
</dbReference>
<dbReference type="RefSeq" id="WP_131582965.1">
    <property type="nucleotide sequence ID" value="NZ_SJZJ01000011.1"/>
</dbReference>
<organism evidence="5 6">
    <name type="scientific">Nocardioides jejuensis</name>
    <dbReference type="NCBI Taxonomy" id="2502782"/>
    <lineage>
        <taxon>Bacteria</taxon>
        <taxon>Bacillati</taxon>
        <taxon>Actinomycetota</taxon>
        <taxon>Actinomycetes</taxon>
        <taxon>Propionibacteriales</taxon>
        <taxon>Nocardioidaceae</taxon>
        <taxon>Nocardioides</taxon>
    </lineage>
</organism>
<gene>
    <name evidence="5" type="ORF">EPD65_08060</name>
</gene>
<evidence type="ECO:0000259" key="4">
    <source>
        <dbReference type="PROSITE" id="PS01124"/>
    </source>
</evidence>
<reference evidence="5 6" key="1">
    <citation type="submission" date="2019-03" db="EMBL/GenBank/DDBJ databases">
        <authorList>
            <person name="Kim M.K.M."/>
        </authorList>
    </citation>
    <scope>NUCLEOTIDE SEQUENCE [LARGE SCALE GENOMIC DNA]</scope>
    <source>
        <strain evidence="5 6">18JY15-6</strain>
    </source>
</reference>
<dbReference type="InterPro" id="IPR018060">
    <property type="entry name" value="HTH_AraC"/>
</dbReference>
<dbReference type="Gene3D" id="1.10.10.60">
    <property type="entry name" value="Homeodomain-like"/>
    <property type="match status" value="1"/>
</dbReference>
<proteinExistence type="predicted"/>
<dbReference type="Pfam" id="PF12625">
    <property type="entry name" value="Arabinose_bd"/>
    <property type="match status" value="1"/>
</dbReference>
<evidence type="ECO:0000256" key="1">
    <source>
        <dbReference type="ARBA" id="ARBA00023015"/>
    </source>
</evidence>
<dbReference type="GO" id="GO:0000976">
    <property type="term" value="F:transcription cis-regulatory region binding"/>
    <property type="evidence" value="ECO:0007669"/>
    <property type="project" value="TreeGrafter"/>
</dbReference>
<dbReference type="GO" id="GO:0005829">
    <property type="term" value="C:cytosol"/>
    <property type="evidence" value="ECO:0007669"/>
    <property type="project" value="TreeGrafter"/>
</dbReference>
<dbReference type="SMART" id="SM00342">
    <property type="entry name" value="HTH_ARAC"/>
    <property type="match status" value="1"/>
</dbReference>
<dbReference type="PANTHER" id="PTHR47894">
    <property type="entry name" value="HTH-TYPE TRANSCRIPTIONAL REGULATOR GADX"/>
    <property type="match status" value="1"/>
</dbReference>
<comment type="caution">
    <text evidence="5">The sequence shown here is derived from an EMBL/GenBank/DDBJ whole genome shotgun (WGS) entry which is preliminary data.</text>
</comment>
<dbReference type="SUPFAM" id="SSF46689">
    <property type="entry name" value="Homeodomain-like"/>
    <property type="match status" value="1"/>
</dbReference>
<dbReference type="EMBL" id="SJZJ01000011">
    <property type="protein sequence ID" value="TCJ28288.1"/>
    <property type="molecule type" value="Genomic_DNA"/>
</dbReference>
<keyword evidence="6" id="KW-1185">Reference proteome</keyword>